<feature type="region of interest" description="Disordered" evidence="1">
    <location>
        <begin position="267"/>
        <end position="293"/>
    </location>
</feature>
<reference evidence="5" key="1">
    <citation type="submission" date="2022-12" db="EMBL/GenBank/DDBJ databases">
        <title>Draft genome sequence of the thermophilic strain Brevibacillus thermoruber HT42, isolated from Los Humeros, Puebla, Mexico, with biotechnological potential.</title>
        <authorList>
            <person name="Lara Sanchez J."/>
            <person name="Solis Palacios R."/>
            <person name="Bustos Baena A.S."/>
            <person name="Ruz Baez A.E."/>
            <person name="Espinosa Luna G."/>
            <person name="Oliart Ros R.M."/>
        </authorList>
    </citation>
    <scope>NUCLEOTIDE SEQUENCE</scope>
    <source>
        <strain evidence="5">HT42</strain>
    </source>
</reference>
<evidence type="ECO:0000313" key="5">
    <source>
        <dbReference type="EMBL" id="MDA5110017.1"/>
    </source>
</evidence>
<evidence type="ECO:0000259" key="4">
    <source>
        <dbReference type="Pfam" id="PF13800"/>
    </source>
</evidence>
<dbReference type="RefSeq" id="WP_051188312.1">
    <property type="nucleotide sequence ID" value="NZ_JAPYYP010000025.1"/>
</dbReference>
<keyword evidence="2" id="KW-1133">Transmembrane helix</keyword>
<dbReference type="AlphaFoldDB" id="A0A9X3TSG2"/>
<dbReference type="Pfam" id="PF13800">
    <property type="entry name" value="Sigma_reg_N"/>
    <property type="match status" value="1"/>
</dbReference>
<evidence type="ECO:0000313" key="6">
    <source>
        <dbReference type="Proteomes" id="UP001151071"/>
    </source>
</evidence>
<organism evidence="5 6">
    <name type="scientific">Brevibacillus thermoruber</name>
    <dbReference type="NCBI Taxonomy" id="33942"/>
    <lineage>
        <taxon>Bacteria</taxon>
        <taxon>Bacillati</taxon>
        <taxon>Bacillota</taxon>
        <taxon>Bacilli</taxon>
        <taxon>Bacillales</taxon>
        <taxon>Paenibacillaceae</taxon>
        <taxon>Brevibacillus</taxon>
    </lineage>
</organism>
<protein>
    <submittedName>
        <fullName evidence="5">Anti-sigma factor</fullName>
    </submittedName>
</protein>
<proteinExistence type="predicted"/>
<accession>A0A9X3TSG2</accession>
<keyword evidence="2" id="KW-0812">Transmembrane</keyword>
<keyword evidence="6" id="KW-1185">Reference proteome</keyword>
<dbReference type="Proteomes" id="UP001151071">
    <property type="component" value="Unassembled WGS sequence"/>
</dbReference>
<gene>
    <name evidence="5" type="ORF">O3V59_16750</name>
</gene>
<evidence type="ECO:0000256" key="1">
    <source>
        <dbReference type="SAM" id="MobiDB-lite"/>
    </source>
</evidence>
<feature type="domain" description="Sigma factor regulator N-terminal" evidence="4">
    <location>
        <begin position="60"/>
        <end position="152"/>
    </location>
</feature>
<keyword evidence="2" id="KW-0472">Membrane</keyword>
<sequence length="373" mass="42573">MNKEFRQRLMAYANGTADEAERQRIEQELREIEAYREVIDDLLREQEGEAVSLDRERQERILRSSRRKAHISTVSVALVALLLVTPIASLATLSYYAFGNRAAELRHAVMASIEITEPNLKVDAREAELDVSPFFTMSTRMKLVKQVGGKQVYAGEQVTSFVFSRPEKHQREMRTEPLPTIPMPDNIPFLHPEKQGPDDFLSSARIGEFARGWDQLSRLPDGTVAEAYLSFDRLYTPEQIAETLAPFDLELLWYAVDTGMEKTFQNRDGVHVPPIGYPAKPDEHPDSPFSPEKNNREQFLHELAFLAEREDVAVAASRSKVLNLQERLDYIRRHGIQVYGAVVTGPSKEILKLRQTGRVRGLLIGETALWNWR</sequence>
<evidence type="ECO:0000256" key="2">
    <source>
        <dbReference type="SAM" id="Phobius"/>
    </source>
</evidence>
<name>A0A9X3TSG2_9BACL</name>
<feature type="transmembrane region" description="Helical" evidence="2">
    <location>
        <begin position="73"/>
        <end position="98"/>
    </location>
</feature>
<dbReference type="Pfam" id="PF13791">
    <property type="entry name" value="Sigma_reg_C"/>
    <property type="match status" value="1"/>
</dbReference>
<feature type="domain" description="Sigma factor regulator C-terminal" evidence="3">
    <location>
        <begin position="216"/>
        <end position="366"/>
    </location>
</feature>
<dbReference type="InterPro" id="IPR029101">
    <property type="entry name" value="Sigma_reg_N"/>
</dbReference>
<comment type="caution">
    <text evidence="5">The sequence shown here is derived from an EMBL/GenBank/DDBJ whole genome shotgun (WGS) entry which is preliminary data.</text>
</comment>
<dbReference type="EMBL" id="JAPYYP010000025">
    <property type="protein sequence ID" value="MDA5110017.1"/>
    <property type="molecule type" value="Genomic_DNA"/>
</dbReference>
<dbReference type="InterPro" id="IPR025672">
    <property type="entry name" value="Sigma_reg_C_dom"/>
</dbReference>
<evidence type="ECO:0000259" key="3">
    <source>
        <dbReference type="Pfam" id="PF13791"/>
    </source>
</evidence>